<gene>
    <name evidence="2" type="ORF">BG011_007080</name>
</gene>
<feature type="compositionally biased region" description="Polar residues" evidence="1">
    <location>
        <begin position="2079"/>
        <end position="2088"/>
    </location>
</feature>
<evidence type="ECO:0000256" key="1">
    <source>
        <dbReference type="SAM" id="MobiDB-lite"/>
    </source>
</evidence>
<evidence type="ECO:0000313" key="3">
    <source>
        <dbReference type="Proteomes" id="UP000726737"/>
    </source>
</evidence>
<keyword evidence="3" id="KW-1185">Reference proteome</keyword>
<feature type="region of interest" description="Disordered" evidence="1">
    <location>
        <begin position="1998"/>
        <end position="2018"/>
    </location>
</feature>
<reference evidence="2" key="1">
    <citation type="journal article" date="2020" name="Fungal Divers.">
        <title>Resolving the Mortierellaceae phylogeny through synthesis of multi-gene phylogenetics and phylogenomics.</title>
        <authorList>
            <person name="Vandepol N."/>
            <person name="Liber J."/>
            <person name="Desiro A."/>
            <person name="Na H."/>
            <person name="Kennedy M."/>
            <person name="Barry K."/>
            <person name="Grigoriev I.V."/>
            <person name="Miller A.N."/>
            <person name="O'Donnell K."/>
            <person name="Stajich J.E."/>
            <person name="Bonito G."/>
        </authorList>
    </citation>
    <scope>NUCLEOTIDE SEQUENCE</scope>
    <source>
        <strain evidence="2">KOD948</strain>
    </source>
</reference>
<dbReference type="Proteomes" id="UP000726737">
    <property type="component" value="Unassembled WGS sequence"/>
</dbReference>
<dbReference type="EMBL" id="JAAAJA010000530">
    <property type="protein sequence ID" value="KAG0252299.1"/>
    <property type="molecule type" value="Genomic_DNA"/>
</dbReference>
<dbReference type="OrthoDB" id="17798at2759"/>
<sequence>MSFSQFQEDYALRPTSRPELVKSVTPGTEEYYLYQLRYLSQQFQSAEKSNVITDFEQFEQLKTQITLLAFPVKPDLLLKHLHYDPGMLNVSQGNKGAEGDDSSTSDGVENLPTVLDRNLFKTEVLTEKLMKDIENNSQDPNILKDLWPHLLAQSKMEAILDQLDDVHLNSLFKYMDLMYSPRSLEIIGRADTSRMDQVVVKIISRLFQKGLLDLSSNPRSLSFLTRTQLESIKREAPQIANDEAFVGMLERRIAPEAFPEQEDTAHQNWLDRMLAFVDELPPKFNLHKLSVYLLSLENDLVKGVANKAKFLRYVAIPRDNSLYNQATLKSFDRQALVNLNLDQSLAHWSGRVCPVTKERDERVLKEYLSQFMREAKSSAEFEPYFETKTFLNPLLARTMLMTGDKDIAKWSSLLPKHDDLTQLTEQTILKFAPNNPAKFMLWDDVVFKLCAKNAKRILVRVFEIKTFEYQQQYEDTVMGQSLNLDGLTPNWEHNLVLDHPPLEMHDITVELPELANLRGAFVMDVISNGENSSAYFTKGCLDYIERQSVAGHVITIIDEKQEKISKKCSVWLNGYYYKPHGDGDIIIPYRKAGSHGSPHIYLIHDGFAIRRDFSHRQEKYTFKFGCHVDHESLVAGTMAKVLIKPTVQIEESVLCPVSLLEQVNLTITFADTAKISSTTTVSDFKVHDIDWSEYDFQVPENLSTLLVTLSAKIKVIATGEYQDLVDNHSFTFESPLSDQYVHFEHKGIWNSARVQGEIVTLLRKTDDGYKVVVLGKNGEIRSNVPLEIEVEHPIWKQHISTYLRSDERGEVHLGPLQDIDRLTCATTNVKWQLSDSEKHVYPKHIHAIEGEAVSVALGQPSVHSIRKIALFSYTSEFGSRNFNDAHFLDDHTGNLRLQNGLLSITGLKAGYYVLRIGEVEPCNIVIASAKANKSKIQGLEDFIVGSNPMLELSESAKGPLHVAHMKADASKGSVDIQLDNWTSESRVCVFASKFQPFERSIFADLNVLDAEVPWIKEKTELTATTFKTGRVLGDEYQYILNRKAHSTHWAGNLLTKPSFLLSPWSIGETTMAKPPMPRASRAEECELYAASGGDGLSRAFHFRGSQAFDRYSSLYARAPPLLNFLVHPSVVFANLIPDPTNGLISIPYSSLKESTYLQVVITDGRQVIWKSFVVPRASHEFEFEKRDLRFKSQLNYSKHYIGERRGIDLDPRLCATSSSSSDVASITLASNGSSPSDVRVINSVSQVYDLMLTLLESEDQKKTLHKFAFIADWNRLSDKNKRDRYSKWNCHELNLFLYKKDREFFDSIIAPFLKNKVMKSFMDDFLVGAPLEKYAAIREFNLLTCMEKCLLAMRIPELRSVVVRWIKDRSHNALAASDVKLFQTVMNSGSLADTPTVCSILGTAEEAITNEEDHGFELVGAPMSYAQYSPSSPQAINQPMMMKSRAARFSDDDMSRARSRSAKKIQSQFKQVDLTKEMAETYYYGRQDLQSCNSEDANLFWLDVAQWDESTGGSFLSQNFVVNAGSFTDAMATIALLDVTFQPKAASLTRSATQNLVVSSQSPAIVFHSSTKELSEPSMTGSVLVTQQYFEQLEKTMYDEVTNTDVRRYINPTSEFRPIESYGAHVVLMNATPNPMKVHLEVQIPQGSISIYGGLEAGQDIRLDPHGTFQYEYGFYFPDEGEFPHYPAHVSNYEDIIAYAAPSVLRVRTPLPDYKEIDMSNWGYILKHGTKDDILAKLGSSPFSSLPVDLMLPRLYKDRVFLQQVTELLRSRREYSEQIWAVSLVTQSQDLVKEYLMSKPKDTLDVGDWFTSNVFIRRPRSRLESSQDNSFRYLEYFPLINSRAHKATRDATILNDKFKDQYSHFLRLLSQKVQHDVDDLLVLTVYLLAQDRISEAKETFRRLSVQMNSPDQQTPREFLQRLQYDYLWAYLSLCVEVQVDTSASDLALDLAGVQAIVAKYRDYPVERWGKMFKDMQQYIDEIQQSLVKVEPAATGNLAVEPASGPEADEDDDGEDPEVPVMVDFKVGNENMVMIRHRGVKEVTVEYYSIDAETMFSASPFTFSDQGENESSSSSIASSGHANDNSSNGYRMVKPNGVDSHTIKRAVASDGILTIPVLPQYLNTNVMISVSTSPPAANRTWKAYYSQTILVQCIEQTGIIKVITKSDGERPIRGGYVKIYAEMKQGSTVFWKDGYTDLVGRFAYAQVSTGAKVDSDTGGGLGDVKRFAAFVDGGREGCVVKTLPVPPV</sequence>
<protein>
    <submittedName>
        <fullName evidence="2">Uncharacterized protein</fullName>
    </submittedName>
</protein>
<proteinExistence type="predicted"/>
<feature type="compositionally biased region" description="Polar residues" evidence="1">
    <location>
        <begin position="2060"/>
        <end position="2069"/>
    </location>
</feature>
<feature type="region of interest" description="Disordered" evidence="1">
    <location>
        <begin position="2060"/>
        <end position="2094"/>
    </location>
</feature>
<name>A0A9P6TZ64_9FUNG</name>
<evidence type="ECO:0000313" key="2">
    <source>
        <dbReference type="EMBL" id="KAG0252299.1"/>
    </source>
</evidence>
<comment type="caution">
    <text evidence="2">The sequence shown here is derived from an EMBL/GenBank/DDBJ whole genome shotgun (WGS) entry which is preliminary data.</text>
</comment>
<organism evidence="2 3">
    <name type="scientific">Mortierella polycephala</name>
    <dbReference type="NCBI Taxonomy" id="41804"/>
    <lineage>
        <taxon>Eukaryota</taxon>
        <taxon>Fungi</taxon>
        <taxon>Fungi incertae sedis</taxon>
        <taxon>Mucoromycota</taxon>
        <taxon>Mortierellomycotina</taxon>
        <taxon>Mortierellomycetes</taxon>
        <taxon>Mortierellales</taxon>
        <taxon>Mortierellaceae</taxon>
        <taxon>Mortierella</taxon>
    </lineage>
</organism>
<accession>A0A9P6TZ64</accession>
<feature type="compositionally biased region" description="Acidic residues" evidence="1">
    <location>
        <begin position="2006"/>
        <end position="2017"/>
    </location>
</feature>